<evidence type="ECO:0000313" key="2">
    <source>
        <dbReference type="EMBL" id="QEL11461.1"/>
    </source>
</evidence>
<protein>
    <submittedName>
        <fullName evidence="2">Metalloprotease PmbA</fullName>
    </submittedName>
</protein>
<proteinExistence type="inferred from homology"/>
<dbReference type="RefSeq" id="WP_070977796.1">
    <property type="nucleotide sequence ID" value="NZ_CP043420.1"/>
</dbReference>
<evidence type="ECO:0000256" key="1">
    <source>
        <dbReference type="ARBA" id="ARBA00005836"/>
    </source>
</evidence>
<keyword evidence="3" id="KW-1185">Reference proteome</keyword>
<dbReference type="InterPro" id="IPR045569">
    <property type="entry name" value="Metalloprtase-TldD/E_C"/>
</dbReference>
<dbReference type="EMBL" id="CP043420">
    <property type="protein sequence ID" value="QEL11461.1"/>
    <property type="molecule type" value="Genomic_DNA"/>
</dbReference>
<evidence type="ECO:0000313" key="3">
    <source>
        <dbReference type="Proteomes" id="UP000322553"/>
    </source>
</evidence>
<gene>
    <name evidence="2" type="primary">pmbA</name>
    <name evidence="2" type="ORF">FY550_10130</name>
</gene>
<dbReference type="Pfam" id="PF19290">
    <property type="entry name" value="PmbA_TldD_2nd"/>
    <property type="match status" value="1"/>
</dbReference>
<dbReference type="AlphaFoldDB" id="A0A1S1NSN3"/>
<keyword evidence="2" id="KW-0378">Hydrolase</keyword>
<reference evidence="2 3" key="1">
    <citation type="submission" date="2019-08" db="EMBL/GenBank/DDBJ databases">
        <title>Complete genome sequence of Kushneria sp. YCWA18, a halophilic phosphate-solubilizing bacterium isolated from Daqiao saltern in China.</title>
        <authorList>
            <person name="Du G.-X."/>
            <person name="Qu L.-Y."/>
        </authorList>
    </citation>
    <scope>NUCLEOTIDE SEQUENCE [LARGE SCALE GENOMIC DNA]</scope>
    <source>
        <strain evidence="2 3">YCWA18</strain>
    </source>
</reference>
<dbReference type="Pfam" id="PF01523">
    <property type="entry name" value="PmbA_TldD_1st"/>
    <property type="match status" value="1"/>
</dbReference>
<dbReference type="InterPro" id="IPR036059">
    <property type="entry name" value="TldD/PmbA_sf"/>
</dbReference>
<dbReference type="Pfam" id="PF19289">
    <property type="entry name" value="PmbA_TldD_3rd"/>
    <property type="match status" value="1"/>
</dbReference>
<comment type="similarity">
    <text evidence="1">Belongs to the peptidase U62 family.</text>
</comment>
<dbReference type="SUPFAM" id="SSF111283">
    <property type="entry name" value="Putative modulator of DNA gyrase, PmbA/TldD"/>
    <property type="match status" value="1"/>
</dbReference>
<sequence length="445" mass="47756">MSQAFDAQAQRAELEARVRMAIDHASRRGADACEIGAGVQQGVEVAIRHDRVETLEMARDQGIGVTVYIGQRKGSASTSDASESALYDAIDRACEIARYTGEDPAAGLADAKLMARDLPDLELYHPWALSTDEAIELARRCEQAGCAVNGIDSSDGATLSSSEGVTVYGNSHGFIGSQLGTQHSLSCIMIARDSQGMQRDHDYTAERDPSRLRDPEAVGRKAAERAMARLDAGRPETGRMPVLFVPELASGLIGSFLNAIAGGAIYRNASFLCDALGERLFPEWLSIGERPREPRAMASAAFDSDGVYTRDNDYIRDGRLESYMLSVYSARRLGMATTGNAGGARNVRLQAELTPWQTLLNMMGNGVIVTELMGQGVNAVTGDYSRGAAGFRVIDGQMAGPIEEFTIAGNLRDMFAGLRAIGNDIDTRGSVHTGSWLIDDMMVAG</sequence>
<dbReference type="InterPro" id="IPR002510">
    <property type="entry name" value="Metalloprtase-TldD/E_N"/>
</dbReference>
<dbReference type="InterPro" id="IPR047657">
    <property type="entry name" value="PmbA"/>
</dbReference>
<dbReference type="OrthoDB" id="9803618at2"/>
<dbReference type="STRING" id="657387.BH688_06390"/>
<keyword evidence="2" id="KW-0482">Metalloprotease</keyword>
<dbReference type="GO" id="GO:0008237">
    <property type="term" value="F:metallopeptidase activity"/>
    <property type="evidence" value="ECO:0007669"/>
    <property type="project" value="UniProtKB-KW"/>
</dbReference>
<dbReference type="PANTHER" id="PTHR43421">
    <property type="entry name" value="METALLOPROTEASE PMBA"/>
    <property type="match status" value="1"/>
</dbReference>
<name>A0A1S1NSN3_9GAMM</name>
<organism evidence="2 3">
    <name type="scientific">Kushneria phosphatilytica</name>
    <dbReference type="NCBI Taxonomy" id="657387"/>
    <lineage>
        <taxon>Bacteria</taxon>
        <taxon>Pseudomonadati</taxon>
        <taxon>Pseudomonadota</taxon>
        <taxon>Gammaproteobacteria</taxon>
        <taxon>Oceanospirillales</taxon>
        <taxon>Halomonadaceae</taxon>
        <taxon>Kushneria</taxon>
    </lineage>
</organism>
<keyword evidence="2" id="KW-0645">Protease</keyword>
<dbReference type="Proteomes" id="UP000322553">
    <property type="component" value="Chromosome"/>
</dbReference>
<dbReference type="KEGG" id="kuy:FY550_10130"/>
<dbReference type="NCBIfam" id="NF008268">
    <property type="entry name" value="PRK11040.1"/>
    <property type="match status" value="1"/>
</dbReference>
<dbReference type="PANTHER" id="PTHR43421:SF1">
    <property type="entry name" value="METALLOPROTEASE PMBA"/>
    <property type="match status" value="1"/>
</dbReference>
<dbReference type="GO" id="GO:0006508">
    <property type="term" value="P:proteolysis"/>
    <property type="evidence" value="ECO:0007669"/>
    <property type="project" value="UniProtKB-KW"/>
</dbReference>
<dbReference type="Gene3D" id="3.30.2290.10">
    <property type="entry name" value="PmbA/TldD superfamily"/>
    <property type="match status" value="1"/>
</dbReference>
<dbReference type="InterPro" id="IPR045570">
    <property type="entry name" value="Metalloprtase-TldD/E_cen_dom"/>
</dbReference>
<dbReference type="GO" id="GO:0005829">
    <property type="term" value="C:cytosol"/>
    <property type="evidence" value="ECO:0007669"/>
    <property type="project" value="TreeGrafter"/>
</dbReference>
<dbReference type="InterPro" id="IPR035068">
    <property type="entry name" value="TldD/PmbA_N"/>
</dbReference>
<accession>A0A1S1NSN3</accession>